<sequence length="149" mass="17683">MNSKAKVEKLLELQDIIPIKEKDTHKEYKDISVNVLKKLGVKETSEFYELYIRYFLGGLNKRDDAYEIIDPCPPQNMERATNFAHEYWDIPNNYILFSAGSSESGYLYNTENEKIYEFSLGQQHLLGTNQLKHWDSFYEFMVWYLTVDE</sequence>
<gene>
    <name evidence="1" type="ORF">ACJHVH_08915</name>
</gene>
<accession>A0ABW8U9H1</accession>
<evidence type="ECO:0008006" key="3">
    <source>
        <dbReference type="Google" id="ProtNLM"/>
    </source>
</evidence>
<evidence type="ECO:0000313" key="2">
    <source>
        <dbReference type="Proteomes" id="UP001624684"/>
    </source>
</evidence>
<keyword evidence="2" id="KW-1185">Reference proteome</keyword>
<proteinExistence type="predicted"/>
<name>A0ABW8U9H1_9GAMM</name>
<dbReference type="InterPro" id="IPR037883">
    <property type="entry name" value="Knr4/Smi1-like_sf"/>
</dbReference>
<dbReference type="EMBL" id="JBJJXE010000024">
    <property type="protein sequence ID" value="MFL1733097.1"/>
    <property type="molecule type" value="Genomic_DNA"/>
</dbReference>
<organism evidence="1 2">
    <name type="scientific">Moraxella oculi</name>
    <dbReference type="NCBI Taxonomy" id="2940516"/>
    <lineage>
        <taxon>Bacteria</taxon>
        <taxon>Pseudomonadati</taxon>
        <taxon>Pseudomonadota</taxon>
        <taxon>Gammaproteobacteria</taxon>
        <taxon>Moraxellales</taxon>
        <taxon>Moraxellaceae</taxon>
        <taxon>Moraxella</taxon>
    </lineage>
</organism>
<protein>
    <recommendedName>
        <fullName evidence="3">SMI1/KNR4 family protein</fullName>
    </recommendedName>
</protein>
<dbReference type="Proteomes" id="UP001624684">
    <property type="component" value="Unassembled WGS sequence"/>
</dbReference>
<reference evidence="1 2" key="1">
    <citation type="submission" date="2024-11" db="EMBL/GenBank/DDBJ databases">
        <title>First Report of Moraxella oculi in Brazil in an Infectious Bovine Keratoconjunctivitis Outbreak.</title>
        <authorList>
            <person name="Carvalho C.V."/>
            <person name="Domingues R."/>
            <person name="Coutinho C."/>
            <person name="Honorio N.T.B.S."/>
            <person name="Faza D.R.L.R."/>
            <person name="Carvalho W.A."/>
            <person name="Machado A.B.F."/>
            <person name="Martins M.F."/>
            <person name="Gaspar E.B."/>
        </authorList>
    </citation>
    <scope>NUCLEOTIDE SEQUENCE [LARGE SCALE GENOMIC DNA]</scope>
    <source>
        <strain evidence="1 2">2117LE</strain>
    </source>
</reference>
<dbReference type="SUPFAM" id="SSF160631">
    <property type="entry name" value="SMI1/KNR4-like"/>
    <property type="match status" value="1"/>
</dbReference>
<evidence type="ECO:0000313" key="1">
    <source>
        <dbReference type="EMBL" id="MFL1733097.1"/>
    </source>
</evidence>
<dbReference type="RefSeq" id="WP_407069587.1">
    <property type="nucleotide sequence ID" value="NZ_JBJJXE010000024.1"/>
</dbReference>
<comment type="caution">
    <text evidence="1">The sequence shown here is derived from an EMBL/GenBank/DDBJ whole genome shotgun (WGS) entry which is preliminary data.</text>
</comment>